<dbReference type="NCBIfam" id="TIGR01030">
    <property type="entry name" value="rpmH_bact"/>
    <property type="match status" value="1"/>
</dbReference>
<dbReference type="GO" id="GO:0006412">
    <property type="term" value="P:translation"/>
    <property type="evidence" value="ECO:0007669"/>
    <property type="project" value="InterPro"/>
</dbReference>
<name>A0A6P5IVE7_PHACI</name>
<dbReference type="Proteomes" id="UP000515140">
    <property type="component" value="Unplaced"/>
</dbReference>
<evidence type="ECO:0000256" key="1">
    <source>
        <dbReference type="ARBA" id="ARBA00010111"/>
    </source>
</evidence>
<dbReference type="RefSeq" id="XP_020824983.1">
    <property type="nucleotide sequence ID" value="XM_020969324.1"/>
</dbReference>
<dbReference type="GO" id="GO:0005762">
    <property type="term" value="C:mitochondrial large ribosomal subunit"/>
    <property type="evidence" value="ECO:0007669"/>
    <property type="project" value="TreeGrafter"/>
</dbReference>
<dbReference type="KEGG" id="pcw:110196195"/>
<dbReference type="Pfam" id="PF00468">
    <property type="entry name" value="Ribosomal_L34"/>
    <property type="match status" value="1"/>
</dbReference>
<gene>
    <name evidence="7" type="primary">MRPL34</name>
</gene>
<dbReference type="AlphaFoldDB" id="A0A6P5IVE7"/>
<sequence length="120" mass="13683">MGFVLRALCQWRGLAGSRGGLPVTSDATARSFRPWLPQLRTIAVLTQVSTDSCGSFREAQHRPLAPWCYQQVRCKARGNEYRPSNIKRKRKHGWIRRLSTPGGVQVILRRMLKGRKSLTH</sequence>
<evidence type="ECO:0000313" key="6">
    <source>
        <dbReference type="Proteomes" id="UP000515140"/>
    </source>
</evidence>
<dbReference type="InterPro" id="IPR000271">
    <property type="entry name" value="Ribosomal_bL34"/>
</dbReference>
<evidence type="ECO:0000256" key="2">
    <source>
        <dbReference type="ARBA" id="ARBA00022980"/>
    </source>
</evidence>
<protein>
    <recommendedName>
        <fullName evidence="4">Large ribosomal subunit protein bL34m</fullName>
    </recommendedName>
    <alternativeName>
        <fullName evidence="5">39S ribosomal protein L34, mitochondrial</fullName>
    </alternativeName>
</protein>
<organism evidence="6 7">
    <name type="scientific">Phascolarctos cinereus</name>
    <name type="common">Koala</name>
    <dbReference type="NCBI Taxonomy" id="38626"/>
    <lineage>
        <taxon>Eukaryota</taxon>
        <taxon>Metazoa</taxon>
        <taxon>Chordata</taxon>
        <taxon>Craniata</taxon>
        <taxon>Vertebrata</taxon>
        <taxon>Euteleostomi</taxon>
        <taxon>Mammalia</taxon>
        <taxon>Metatheria</taxon>
        <taxon>Diprotodontia</taxon>
        <taxon>Phascolarctidae</taxon>
        <taxon>Phascolarctos</taxon>
    </lineage>
</organism>
<accession>A0A6P5IVE7</accession>
<dbReference type="FunFam" id="1.10.287.3980:FF:000001">
    <property type="entry name" value="Mitochondrial ribosomal protein L34"/>
    <property type="match status" value="1"/>
</dbReference>
<keyword evidence="3" id="KW-0687">Ribonucleoprotein</keyword>
<reference evidence="7" key="1">
    <citation type="submission" date="2025-08" db="UniProtKB">
        <authorList>
            <consortium name="RefSeq"/>
        </authorList>
    </citation>
    <scope>IDENTIFICATION</scope>
    <source>
        <tissue evidence="7">Spleen</tissue>
    </source>
</reference>
<dbReference type="GeneID" id="110196195"/>
<evidence type="ECO:0000256" key="5">
    <source>
        <dbReference type="ARBA" id="ARBA00035434"/>
    </source>
</evidence>
<proteinExistence type="inferred from homology"/>
<keyword evidence="2 7" id="KW-0689">Ribosomal protein</keyword>
<evidence type="ECO:0000256" key="4">
    <source>
        <dbReference type="ARBA" id="ARBA00035274"/>
    </source>
</evidence>
<dbReference type="InParanoid" id="A0A6P5IVE7"/>
<keyword evidence="6" id="KW-1185">Reference proteome</keyword>
<evidence type="ECO:0000256" key="3">
    <source>
        <dbReference type="ARBA" id="ARBA00023274"/>
    </source>
</evidence>
<comment type="similarity">
    <text evidence="1">Belongs to the bacterial ribosomal protein bL34 family.</text>
</comment>
<dbReference type="PANTHER" id="PTHR14503:SF4">
    <property type="entry name" value="LARGE RIBOSOMAL SUBUNIT PROTEIN BL34M"/>
    <property type="match status" value="1"/>
</dbReference>
<dbReference type="Gene3D" id="1.10.287.3980">
    <property type="match status" value="1"/>
</dbReference>
<dbReference type="PANTHER" id="PTHR14503">
    <property type="entry name" value="MITOCHONDRIAL RIBOSOMAL PROTEIN 34 FAMILY MEMBER"/>
    <property type="match status" value="1"/>
</dbReference>
<evidence type="ECO:0000313" key="7">
    <source>
        <dbReference type="RefSeq" id="XP_020824983.1"/>
    </source>
</evidence>
<dbReference type="GO" id="GO:0003735">
    <property type="term" value="F:structural constituent of ribosome"/>
    <property type="evidence" value="ECO:0007669"/>
    <property type="project" value="InterPro"/>
</dbReference>
<dbReference type="CTD" id="64981"/>